<name>A0AB39BUZ5_9BACI</name>
<dbReference type="EMBL" id="CP162551">
    <property type="protein sequence ID" value="XDI37855.1"/>
    <property type="molecule type" value="Genomic_DNA"/>
</dbReference>
<dbReference type="AlphaFoldDB" id="A0AB39BUZ5"/>
<reference evidence="1" key="1">
    <citation type="submission" date="2024-07" db="EMBL/GenBank/DDBJ databases">
        <title>Identification and characteristics of an arsenic-resistant bacterial isolate, which belongs to a novel species.</title>
        <authorList>
            <person name="Juszczyk A."/>
            <person name="Kowalczyk A."/>
            <person name="Was K."/>
            <person name="Kosowicz W."/>
            <person name="Budzyn A."/>
            <person name="Latowski D."/>
        </authorList>
    </citation>
    <scope>NUCLEOTIDE SEQUENCE</scope>
    <source>
        <strain evidence="1">As8PL</strain>
    </source>
</reference>
<accession>A0AB39BUZ5</accession>
<dbReference type="RefSeq" id="WP_368505183.1">
    <property type="nucleotide sequence ID" value="NZ_CP162551.1"/>
</dbReference>
<protein>
    <submittedName>
        <fullName evidence="1">Uncharacterized protein</fullName>
    </submittedName>
</protein>
<evidence type="ECO:0000313" key="1">
    <source>
        <dbReference type="EMBL" id="XDI37855.1"/>
    </source>
</evidence>
<sequence>MVLNKFHKRLAHTVATIQCRSDVYDEQLELGYVHLLPEDFDMQVENTEELEVNPLINLDLDEEDRIVNRIISARSSNGKRCSH</sequence>
<gene>
    <name evidence="1" type="ORF">AB3N04_05935</name>
</gene>
<proteinExistence type="predicted"/>
<organism evidence="1">
    <name type="scientific">Alkalihalophilus sp. As8PL</name>
    <dbReference type="NCBI Taxonomy" id="3237103"/>
    <lineage>
        <taxon>Bacteria</taxon>
        <taxon>Bacillati</taxon>
        <taxon>Bacillota</taxon>
        <taxon>Bacilli</taxon>
        <taxon>Bacillales</taxon>
        <taxon>Bacillaceae</taxon>
        <taxon>Alkalihalophilus</taxon>
    </lineage>
</organism>